<protein>
    <submittedName>
        <fullName evidence="4">Rho-GAP domain-containing protein</fullName>
    </submittedName>
</protein>
<dbReference type="InterPro" id="IPR050729">
    <property type="entry name" value="Rho-GAP"/>
</dbReference>
<dbReference type="PANTHER" id="PTHR23176">
    <property type="entry name" value="RHO/RAC/CDC GTPASE-ACTIVATING PROTEIN"/>
    <property type="match status" value="1"/>
</dbReference>
<dbReference type="InterPro" id="IPR008936">
    <property type="entry name" value="Rho_GTPase_activation_prot"/>
</dbReference>
<dbReference type="InterPro" id="IPR000198">
    <property type="entry name" value="RhoGAP_dom"/>
</dbReference>
<reference evidence="4" key="1">
    <citation type="submission" date="2016-11" db="UniProtKB">
        <authorList>
            <consortium name="WormBaseParasite"/>
        </authorList>
    </citation>
    <scope>IDENTIFICATION</scope>
</reference>
<dbReference type="Proteomes" id="UP000095283">
    <property type="component" value="Unplaced"/>
</dbReference>
<dbReference type="GO" id="GO:0005096">
    <property type="term" value="F:GTPase activator activity"/>
    <property type="evidence" value="ECO:0007669"/>
    <property type="project" value="UniProtKB-KW"/>
</dbReference>
<name>A0A1I7XK08_HETBA</name>
<sequence>MLYLVFYVESRGLYVEGIYRVSGSHDHMERLKRQFDSQQIVDLNQVDDIHTVCGLLKLYLRLLPQQLVPFSVYKALLVAYCNARSTHERSRACRLVFELFTCSIRIFFSIF</sequence>
<dbReference type="SUPFAM" id="SSF48350">
    <property type="entry name" value="GTPase activation domain, GAP"/>
    <property type="match status" value="1"/>
</dbReference>
<dbReference type="WBParaSite" id="Hba_17858">
    <property type="protein sequence ID" value="Hba_17858"/>
    <property type="gene ID" value="Hba_17858"/>
</dbReference>
<dbReference type="Gene3D" id="1.10.555.10">
    <property type="entry name" value="Rho GTPase activation protein"/>
    <property type="match status" value="1"/>
</dbReference>
<keyword evidence="3" id="KW-1185">Reference proteome</keyword>
<evidence type="ECO:0000313" key="3">
    <source>
        <dbReference type="Proteomes" id="UP000095283"/>
    </source>
</evidence>
<organism evidence="3 4">
    <name type="scientific">Heterorhabditis bacteriophora</name>
    <name type="common">Entomopathogenic nematode worm</name>
    <dbReference type="NCBI Taxonomy" id="37862"/>
    <lineage>
        <taxon>Eukaryota</taxon>
        <taxon>Metazoa</taxon>
        <taxon>Ecdysozoa</taxon>
        <taxon>Nematoda</taxon>
        <taxon>Chromadorea</taxon>
        <taxon>Rhabditida</taxon>
        <taxon>Rhabditina</taxon>
        <taxon>Rhabditomorpha</taxon>
        <taxon>Strongyloidea</taxon>
        <taxon>Heterorhabditidae</taxon>
        <taxon>Heterorhabditis</taxon>
    </lineage>
</organism>
<feature type="domain" description="Rho-GAP" evidence="2">
    <location>
        <begin position="1"/>
        <end position="111"/>
    </location>
</feature>
<dbReference type="AlphaFoldDB" id="A0A1I7XK08"/>
<evidence type="ECO:0000259" key="2">
    <source>
        <dbReference type="PROSITE" id="PS50238"/>
    </source>
</evidence>
<evidence type="ECO:0000313" key="4">
    <source>
        <dbReference type="WBParaSite" id="Hba_17858"/>
    </source>
</evidence>
<evidence type="ECO:0000256" key="1">
    <source>
        <dbReference type="ARBA" id="ARBA00022468"/>
    </source>
</evidence>
<proteinExistence type="predicted"/>
<dbReference type="SMART" id="SM00324">
    <property type="entry name" value="RhoGAP"/>
    <property type="match status" value="1"/>
</dbReference>
<dbReference type="PROSITE" id="PS50238">
    <property type="entry name" value="RHOGAP"/>
    <property type="match status" value="1"/>
</dbReference>
<dbReference type="GO" id="GO:0005737">
    <property type="term" value="C:cytoplasm"/>
    <property type="evidence" value="ECO:0007669"/>
    <property type="project" value="TreeGrafter"/>
</dbReference>
<dbReference type="PANTHER" id="PTHR23176:SF129">
    <property type="entry name" value="RHO GTPASE ACTIVATING PROTEIN AT 16F, ISOFORM E-RELATED"/>
    <property type="match status" value="1"/>
</dbReference>
<keyword evidence="1" id="KW-0343">GTPase activation</keyword>
<dbReference type="GO" id="GO:0007165">
    <property type="term" value="P:signal transduction"/>
    <property type="evidence" value="ECO:0007669"/>
    <property type="project" value="InterPro"/>
</dbReference>
<accession>A0A1I7XK08</accession>
<dbReference type="CDD" id="cd00159">
    <property type="entry name" value="RhoGAP"/>
    <property type="match status" value="1"/>
</dbReference>
<dbReference type="Pfam" id="PF00620">
    <property type="entry name" value="RhoGAP"/>
    <property type="match status" value="1"/>
</dbReference>